<dbReference type="GO" id="GO:0008757">
    <property type="term" value="F:S-adenosylmethionine-dependent methyltransferase activity"/>
    <property type="evidence" value="ECO:0007669"/>
    <property type="project" value="InterPro"/>
</dbReference>
<dbReference type="STRING" id="384616.Pisl_1338"/>
<keyword evidence="3" id="KW-1185">Reference proteome</keyword>
<keyword evidence="2" id="KW-0489">Methyltransferase</keyword>
<dbReference type="HOGENOM" id="CLU_1451485_0_0_2"/>
<proteinExistence type="predicted"/>
<dbReference type="KEGG" id="pis:Pisl_1338"/>
<evidence type="ECO:0000259" key="1">
    <source>
        <dbReference type="Pfam" id="PF08241"/>
    </source>
</evidence>
<accession>A1RU69</accession>
<dbReference type="PANTHER" id="PTHR42912">
    <property type="entry name" value="METHYLTRANSFERASE"/>
    <property type="match status" value="1"/>
</dbReference>
<dbReference type="GO" id="GO:0032259">
    <property type="term" value="P:methylation"/>
    <property type="evidence" value="ECO:0007669"/>
    <property type="project" value="UniProtKB-KW"/>
</dbReference>
<reference evidence="2" key="1">
    <citation type="submission" date="2006-12" db="EMBL/GenBank/DDBJ databases">
        <title>Complete sequence of Pyrobaculum islandicum DSM 4184.</title>
        <authorList>
            <person name="Copeland A."/>
            <person name="Lucas S."/>
            <person name="Lapidus A."/>
            <person name="Barry K."/>
            <person name="Detter J.C."/>
            <person name="Glavina del Rio T."/>
            <person name="Dalin E."/>
            <person name="Tice H."/>
            <person name="Pitluck S."/>
            <person name="Meincke L."/>
            <person name="Brettin T."/>
            <person name="Bruce D."/>
            <person name="Han C."/>
            <person name="Tapia R."/>
            <person name="Gilna P."/>
            <person name="Schmutz J."/>
            <person name="Larimer F."/>
            <person name="Land M."/>
            <person name="Hauser L."/>
            <person name="Kyrpides N."/>
            <person name="Mikhailova N."/>
            <person name="Cozen A.E."/>
            <person name="Fitz-Gibbon S.T."/>
            <person name="House C.H."/>
            <person name="Saltikov C."/>
            <person name="Lowe T."/>
            <person name="Richardson P."/>
        </authorList>
    </citation>
    <scope>NUCLEOTIDE SEQUENCE [LARGE SCALE GENOMIC DNA]</scope>
    <source>
        <strain evidence="2">DSM 4184</strain>
    </source>
</reference>
<evidence type="ECO:0000313" key="3">
    <source>
        <dbReference type="Proteomes" id="UP000002595"/>
    </source>
</evidence>
<dbReference type="InterPro" id="IPR050508">
    <property type="entry name" value="Methyltransf_Superfamily"/>
</dbReference>
<dbReference type="eggNOG" id="arCOG01775">
    <property type="taxonomic scope" value="Archaea"/>
</dbReference>
<organism evidence="2 3">
    <name type="scientific">Pyrobaculum islandicum (strain DSM 4184 / JCM 9189 / GEO3)</name>
    <dbReference type="NCBI Taxonomy" id="384616"/>
    <lineage>
        <taxon>Archaea</taxon>
        <taxon>Thermoproteota</taxon>
        <taxon>Thermoprotei</taxon>
        <taxon>Thermoproteales</taxon>
        <taxon>Thermoproteaceae</taxon>
        <taxon>Pyrobaculum</taxon>
    </lineage>
</organism>
<dbReference type="AlphaFoldDB" id="A1RU69"/>
<dbReference type="RefSeq" id="WP_011763076.1">
    <property type="nucleotide sequence ID" value="NC_008701.1"/>
</dbReference>
<gene>
    <name evidence="2" type="ordered locus">Pisl_1338</name>
</gene>
<dbReference type="Proteomes" id="UP000002595">
    <property type="component" value="Chromosome"/>
</dbReference>
<dbReference type="Pfam" id="PF08241">
    <property type="entry name" value="Methyltransf_11"/>
    <property type="match status" value="1"/>
</dbReference>
<dbReference type="GeneID" id="4617047"/>
<dbReference type="EMBL" id="CP000504">
    <property type="protein sequence ID" value="ABL88501.1"/>
    <property type="molecule type" value="Genomic_DNA"/>
</dbReference>
<evidence type="ECO:0000313" key="2">
    <source>
        <dbReference type="EMBL" id="ABL88501.1"/>
    </source>
</evidence>
<dbReference type="Gene3D" id="3.40.50.150">
    <property type="entry name" value="Vaccinia Virus protein VP39"/>
    <property type="match status" value="1"/>
</dbReference>
<dbReference type="PANTHER" id="PTHR42912:SF89">
    <property type="entry name" value="PUTATIVE-RELATED"/>
    <property type="match status" value="1"/>
</dbReference>
<dbReference type="OrthoDB" id="1018at2157"/>
<dbReference type="InterPro" id="IPR029063">
    <property type="entry name" value="SAM-dependent_MTases_sf"/>
</dbReference>
<protein>
    <submittedName>
        <fullName evidence="2">Methyltransferase type 11</fullName>
    </submittedName>
</protein>
<dbReference type="CDD" id="cd02440">
    <property type="entry name" value="AdoMet_MTases"/>
    <property type="match status" value="1"/>
</dbReference>
<dbReference type="InterPro" id="IPR013216">
    <property type="entry name" value="Methyltransf_11"/>
</dbReference>
<feature type="domain" description="Methyltransferase type 11" evidence="1">
    <location>
        <begin position="45"/>
        <end position="133"/>
    </location>
</feature>
<dbReference type="SUPFAM" id="SSF53335">
    <property type="entry name" value="S-adenosyl-L-methionine-dependent methyltransferases"/>
    <property type="match status" value="1"/>
</dbReference>
<keyword evidence="2" id="KW-0808">Transferase</keyword>
<sequence>MKFERFGPLSSAFYSLLVSLGVFEWAYGATYKAVERLVPHGGRVLEVGPGVGVLLRKLSSAGYDAVGIDASPDMLKRSRAKSVSVAGVSFFLPFRDEVFNAAVALFTLHHWGEHGPSLREVKRVLKPGGFFIVVETDQARLPLVGSHGCTIRCLQDVLSAEFEVFIERRFPLLLAFAKKPRS</sequence>
<name>A1RU69_PYRIL</name>